<evidence type="ECO:0000313" key="3">
    <source>
        <dbReference type="EMBL" id="PTK58458.1"/>
    </source>
</evidence>
<feature type="transmembrane region" description="Helical" evidence="1">
    <location>
        <begin position="32"/>
        <end position="49"/>
    </location>
</feature>
<evidence type="ECO:0000313" key="2">
    <source>
        <dbReference type="EMBL" id="MBO1227739.1"/>
    </source>
</evidence>
<reference evidence="3 5" key="1">
    <citation type="journal article" date="2016" name="Front. Microbiol.">
        <title>Comprehensive Phylogenetic Analysis of Bovine Non-aureus Staphylococci Species Based on Whole-Genome Sequencing.</title>
        <authorList>
            <person name="Naushad S."/>
            <person name="Barkema H.W."/>
            <person name="Luby C."/>
            <person name="Condas L.A."/>
            <person name="Nobrega D.B."/>
            <person name="Carson D.A."/>
            <person name="De Buck J."/>
        </authorList>
    </citation>
    <scope>NUCLEOTIDE SEQUENCE [LARGE SCALE GENOMIC DNA]</scope>
    <source>
        <strain evidence="3 5">SNUC 4337</strain>
    </source>
</reference>
<keyword evidence="7" id="KW-1185">Reference proteome</keyword>
<evidence type="ECO:0000313" key="5">
    <source>
        <dbReference type="Proteomes" id="UP000240400"/>
    </source>
</evidence>
<dbReference type="Proteomes" id="UP000240400">
    <property type="component" value="Unassembled WGS sequence"/>
</dbReference>
<dbReference type="EMBL" id="JAFNLT010000009">
    <property type="protein sequence ID" value="MBO1227739.1"/>
    <property type="molecule type" value="Genomic_DNA"/>
</dbReference>
<proteinExistence type="predicted"/>
<keyword evidence="1" id="KW-0472">Membrane</keyword>
<keyword evidence="1" id="KW-1133">Transmembrane helix</keyword>
<feature type="transmembrane region" description="Helical" evidence="1">
    <location>
        <begin position="6"/>
        <end position="25"/>
    </location>
</feature>
<dbReference type="Proteomes" id="UP000664081">
    <property type="component" value="Unassembled WGS sequence"/>
</dbReference>
<keyword evidence="1" id="KW-0812">Transmembrane</keyword>
<dbReference type="RefSeq" id="WP_096808125.1">
    <property type="nucleotide sequence ID" value="NZ_BMCF01000007.1"/>
</dbReference>
<dbReference type="EMBL" id="UHDS01000001">
    <property type="protein sequence ID" value="SUM53887.1"/>
    <property type="molecule type" value="Genomic_DNA"/>
</dbReference>
<protein>
    <submittedName>
        <fullName evidence="3">Uncharacterized protein</fullName>
    </submittedName>
</protein>
<evidence type="ECO:0000313" key="7">
    <source>
        <dbReference type="Proteomes" id="UP000664081"/>
    </source>
</evidence>
<organism evidence="3 5">
    <name type="scientific">Staphylococcus nepalensis</name>
    <dbReference type="NCBI Taxonomy" id="214473"/>
    <lineage>
        <taxon>Bacteria</taxon>
        <taxon>Bacillati</taxon>
        <taxon>Bacillota</taxon>
        <taxon>Bacilli</taxon>
        <taxon>Bacillales</taxon>
        <taxon>Staphylococcaceae</taxon>
        <taxon>Staphylococcus</taxon>
    </lineage>
</organism>
<evidence type="ECO:0000313" key="6">
    <source>
        <dbReference type="Proteomes" id="UP000254412"/>
    </source>
</evidence>
<reference evidence="4 6" key="3">
    <citation type="submission" date="2018-06" db="EMBL/GenBank/DDBJ databases">
        <authorList>
            <consortium name="Pathogen Informatics"/>
            <person name="Doyle S."/>
        </authorList>
    </citation>
    <scope>NUCLEOTIDE SEQUENCE [LARGE SCALE GENOMIC DNA]</scope>
    <source>
        <strain evidence="4 6">NCTC13834</strain>
    </source>
</reference>
<dbReference type="Proteomes" id="UP000254412">
    <property type="component" value="Unassembled WGS sequence"/>
</dbReference>
<evidence type="ECO:0000313" key="4">
    <source>
        <dbReference type="EMBL" id="SUM53887.1"/>
    </source>
</evidence>
<reference evidence="2 7" key="4">
    <citation type="submission" date="2021-03" db="EMBL/GenBank/DDBJ databases">
        <title>Staphylococci and Mammaliicocci in bats.</title>
        <authorList>
            <person name="Fountain K."/>
        </authorList>
    </citation>
    <scope>NUCLEOTIDE SEQUENCE [LARGE SCALE GENOMIC DNA]</scope>
    <source>
        <strain evidence="2 7">18_1_E_SW</strain>
    </source>
</reference>
<gene>
    <name evidence="3" type="ORF">BUZ61_09265</name>
    <name evidence="2" type="ORF">J3T88_10550</name>
    <name evidence="4" type="ORF">NCTC13834_00170</name>
</gene>
<accession>A0A291JHT3</accession>
<dbReference type="EMBL" id="PZHR01000048">
    <property type="protein sequence ID" value="PTK58458.1"/>
    <property type="molecule type" value="Genomic_DNA"/>
</dbReference>
<dbReference type="KEGG" id="snl:BJD96_00725"/>
<sequence length="95" mass="11382">MIRFVYIILLFFLVFCCYKIAHFIVNKFNFNRWVLLVAIPFIIVVPVLIFEKINILGWGAMLFLLIFASILFFEKSRVLIDKRQMRGILYKSDKE</sequence>
<name>A0A291JHT3_9STAP</name>
<feature type="transmembrane region" description="Helical" evidence="1">
    <location>
        <begin position="55"/>
        <end position="73"/>
    </location>
</feature>
<reference evidence="3" key="2">
    <citation type="submission" date="2018-03" db="EMBL/GenBank/DDBJ databases">
        <authorList>
            <person name="Keele B.F."/>
        </authorList>
    </citation>
    <scope>NUCLEOTIDE SEQUENCE</scope>
    <source>
        <strain evidence="3">SNUC 4337</strain>
    </source>
</reference>
<evidence type="ECO:0000256" key="1">
    <source>
        <dbReference type="SAM" id="Phobius"/>
    </source>
</evidence>
<dbReference type="AlphaFoldDB" id="A0A291JHT3"/>